<comment type="caution">
    <text evidence="1">The sequence shown here is derived from an EMBL/GenBank/DDBJ whole genome shotgun (WGS) entry which is preliminary data.</text>
</comment>
<reference evidence="1 2" key="1">
    <citation type="submission" date="2013-04" db="EMBL/GenBank/DDBJ databases">
        <title>The Genome Sequence of Parabacteroides goldsteinii DSM 19448.</title>
        <authorList>
            <consortium name="The Broad Institute Genomics Platform"/>
            <person name="Earl A."/>
            <person name="Ward D."/>
            <person name="Feldgarden M."/>
            <person name="Gevers D."/>
            <person name="Martens E."/>
            <person name="Sakamoto M."/>
            <person name="Benno Y."/>
            <person name="Song Y."/>
            <person name="Liu C."/>
            <person name="Lee J."/>
            <person name="Bolanos M."/>
            <person name="Vaisanen M.L."/>
            <person name="Finegold S.M."/>
            <person name="Walker B."/>
            <person name="Young S."/>
            <person name="Zeng Q."/>
            <person name="Gargeya S."/>
            <person name="Fitzgerald M."/>
            <person name="Haas B."/>
            <person name="Abouelleil A."/>
            <person name="Allen A.W."/>
            <person name="Alvarado L."/>
            <person name="Arachchi H.M."/>
            <person name="Berlin A.M."/>
            <person name="Chapman S.B."/>
            <person name="Gainer-Dewar J."/>
            <person name="Goldberg J."/>
            <person name="Griggs A."/>
            <person name="Gujja S."/>
            <person name="Hansen M."/>
            <person name="Howarth C."/>
            <person name="Imamovic A."/>
            <person name="Ireland A."/>
            <person name="Larimer J."/>
            <person name="McCowan C."/>
            <person name="Murphy C."/>
            <person name="Pearson M."/>
            <person name="Poon T.W."/>
            <person name="Priest M."/>
            <person name="Roberts A."/>
            <person name="Saif S."/>
            <person name="Shea T."/>
            <person name="Sisk P."/>
            <person name="Sykes S."/>
            <person name="Wortman J."/>
            <person name="Nusbaum C."/>
            <person name="Birren B."/>
        </authorList>
    </citation>
    <scope>NUCLEOTIDE SEQUENCE [LARGE SCALE GENOMIC DNA]</scope>
    <source>
        <strain evidence="1 2">DSM 19448</strain>
    </source>
</reference>
<proteinExistence type="predicted"/>
<sequence length="86" mass="10014">MDAVIPTNKRKVIDLKDDTFRSLSVMAAQQGTNLKRLIESLLDRTAEEYNDTAMYRMLSEQRPEGKIKLNPQEKKDFENWLGLDIK</sequence>
<dbReference type="Proteomes" id="UP000033047">
    <property type="component" value="Unassembled WGS sequence"/>
</dbReference>
<dbReference type="STRING" id="927665.HMPREF1535_02090"/>
<evidence type="ECO:0000313" key="2">
    <source>
        <dbReference type="Proteomes" id="UP000033047"/>
    </source>
</evidence>
<dbReference type="AlphaFoldDB" id="A0A0F5JF89"/>
<dbReference type="PATRIC" id="fig|927665.4.peg.2143"/>
<gene>
    <name evidence="1" type="ORF">HMPREF1535_02090</name>
</gene>
<dbReference type="HOGENOM" id="CLU_173290_0_0_10"/>
<protein>
    <recommendedName>
        <fullName evidence="3">Toxin-antitoxin system protein</fullName>
    </recommendedName>
</protein>
<evidence type="ECO:0000313" key="1">
    <source>
        <dbReference type="EMBL" id="KKB56117.1"/>
    </source>
</evidence>
<dbReference type="RefSeq" id="WP_010800926.1">
    <property type="nucleotide sequence ID" value="NZ_KQ033912.1"/>
</dbReference>
<dbReference type="EMBL" id="AQHV01000011">
    <property type="protein sequence ID" value="KKB56117.1"/>
    <property type="molecule type" value="Genomic_DNA"/>
</dbReference>
<organism evidence="1 2">
    <name type="scientific">Parabacteroides goldsteinii DSM 19448 = WAL 12034</name>
    <dbReference type="NCBI Taxonomy" id="927665"/>
    <lineage>
        <taxon>Bacteria</taxon>
        <taxon>Pseudomonadati</taxon>
        <taxon>Bacteroidota</taxon>
        <taxon>Bacteroidia</taxon>
        <taxon>Bacteroidales</taxon>
        <taxon>Tannerellaceae</taxon>
        <taxon>Parabacteroides</taxon>
    </lineage>
</organism>
<evidence type="ECO:0008006" key="3">
    <source>
        <dbReference type="Google" id="ProtNLM"/>
    </source>
</evidence>
<name>A0A0F5JF89_9BACT</name>
<accession>A0A0F5JF89</accession>